<accession>A0A844WAC3</accession>
<proteinExistence type="inferred from homology"/>
<evidence type="ECO:0000256" key="2">
    <source>
        <dbReference type="ARBA" id="ARBA00022723"/>
    </source>
</evidence>
<evidence type="ECO:0000313" key="5">
    <source>
        <dbReference type="EMBL" id="MWB77893.1"/>
    </source>
</evidence>
<dbReference type="InterPro" id="IPR052355">
    <property type="entry name" value="CENP-V-like"/>
</dbReference>
<evidence type="ECO:0000256" key="1">
    <source>
        <dbReference type="ARBA" id="ARBA00005495"/>
    </source>
</evidence>
<dbReference type="AlphaFoldDB" id="A0A844WAC3"/>
<dbReference type="InterPro" id="IPR006913">
    <property type="entry name" value="CENP-V/GFA"/>
</dbReference>
<reference evidence="5 6" key="1">
    <citation type="submission" date="2019-11" db="EMBL/GenBank/DDBJ databases">
        <title>Pseudooceanicola pacifica sp. nov., isolated from deep-sea sediment of the Pacific Ocean.</title>
        <authorList>
            <person name="Lyu L."/>
        </authorList>
    </citation>
    <scope>NUCLEOTIDE SEQUENCE [LARGE SCALE GENOMIC DNA]</scope>
    <source>
        <strain evidence="5 6">216_PA32_1</strain>
    </source>
</reference>
<dbReference type="Proteomes" id="UP000443843">
    <property type="component" value="Unassembled WGS sequence"/>
</dbReference>
<feature type="domain" description="CENP-V/GFA" evidence="4">
    <location>
        <begin position="2"/>
        <end position="120"/>
    </location>
</feature>
<dbReference type="PANTHER" id="PTHR28620">
    <property type="entry name" value="CENTROMERE PROTEIN V"/>
    <property type="match status" value="1"/>
</dbReference>
<evidence type="ECO:0000259" key="4">
    <source>
        <dbReference type="PROSITE" id="PS51891"/>
    </source>
</evidence>
<dbReference type="InterPro" id="IPR011057">
    <property type="entry name" value="Mss4-like_sf"/>
</dbReference>
<name>A0A844WAC3_9RHOB</name>
<keyword evidence="6" id="KW-1185">Reference proteome</keyword>
<dbReference type="PROSITE" id="PS51891">
    <property type="entry name" value="CENP_V_GFA"/>
    <property type="match status" value="1"/>
</dbReference>
<dbReference type="GO" id="GO:0016846">
    <property type="term" value="F:carbon-sulfur lyase activity"/>
    <property type="evidence" value="ECO:0007669"/>
    <property type="project" value="InterPro"/>
</dbReference>
<dbReference type="Gene3D" id="2.170.150.70">
    <property type="match status" value="1"/>
</dbReference>
<evidence type="ECO:0000313" key="6">
    <source>
        <dbReference type="Proteomes" id="UP000443843"/>
    </source>
</evidence>
<keyword evidence="2" id="KW-0479">Metal-binding</keyword>
<dbReference type="Pfam" id="PF04828">
    <property type="entry name" value="GFA"/>
    <property type="match status" value="1"/>
</dbReference>
<dbReference type="EMBL" id="WNXQ01000003">
    <property type="protein sequence ID" value="MWB77893.1"/>
    <property type="molecule type" value="Genomic_DNA"/>
</dbReference>
<dbReference type="RefSeq" id="WP_160382147.1">
    <property type="nucleotide sequence ID" value="NZ_WNXQ01000003.1"/>
</dbReference>
<sequence length="129" mass="14146">MLNGSCLCGAITWRMDKTPGSATACNCTACRRYGALWGYGWDGADVHLSGKVSAYRRGKALEFLFCPTCGCPCARRGLRQDDEGRVQLAVNLRLAEPEAVAALPVDHFDGLATFDDLPRDGRCVRDLWF</sequence>
<comment type="similarity">
    <text evidence="1">Belongs to the Gfa family.</text>
</comment>
<comment type="caution">
    <text evidence="5">The sequence shown here is derived from an EMBL/GenBank/DDBJ whole genome shotgun (WGS) entry which is preliminary data.</text>
</comment>
<dbReference type="PANTHER" id="PTHR28620:SF1">
    <property type="entry name" value="CENP-V_GFA DOMAIN-CONTAINING PROTEIN"/>
    <property type="match status" value="1"/>
</dbReference>
<protein>
    <submittedName>
        <fullName evidence="5">GFA family protein</fullName>
    </submittedName>
</protein>
<gene>
    <name evidence="5" type="ORF">GLS40_07650</name>
</gene>
<organism evidence="5 6">
    <name type="scientific">Pseudooceanicola pacificus</name>
    <dbReference type="NCBI Taxonomy" id="2676438"/>
    <lineage>
        <taxon>Bacteria</taxon>
        <taxon>Pseudomonadati</taxon>
        <taxon>Pseudomonadota</taxon>
        <taxon>Alphaproteobacteria</taxon>
        <taxon>Rhodobacterales</taxon>
        <taxon>Paracoccaceae</taxon>
        <taxon>Pseudooceanicola</taxon>
    </lineage>
</organism>
<keyword evidence="3" id="KW-0862">Zinc</keyword>
<dbReference type="SUPFAM" id="SSF51316">
    <property type="entry name" value="Mss4-like"/>
    <property type="match status" value="1"/>
</dbReference>
<evidence type="ECO:0000256" key="3">
    <source>
        <dbReference type="ARBA" id="ARBA00022833"/>
    </source>
</evidence>
<dbReference type="GO" id="GO:0046872">
    <property type="term" value="F:metal ion binding"/>
    <property type="evidence" value="ECO:0007669"/>
    <property type="project" value="UniProtKB-KW"/>
</dbReference>